<gene>
    <name evidence="1" type="ORF">H4W31_002901</name>
</gene>
<sequence>MLGGLSRQRTAEIVSRKGFPDPLAVLAAGRIWDKDEVADWIAKHRPSKAAEE</sequence>
<organism evidence="1 2">
    <name type="scientific">Plantactinospora soyae</name>
    <dbReference type="NCBI Taxonomy" id="1544732"/>
    <lineage>
        <taxon>Bacteria</taxon>
        <taxon>Bacillati</taxon>
        <taxon>Actinomycetota</taxon>
        <taxon>Actinomycetes</taxon>
        <taxon>Micromonosporales</taxon>
        <taxon>Micromonosporaceae</taxon>
        <taxon>Plantactinospora</taxon>
    </lineage>
</organism>
<comment type="caution">
    <text evidence="1">The sequence shown here is derived from an EMBL/GenBank/DDBJ whole genome shotgun (WGS) entry which is preliminary data.</text>
</comment>
<dbReference type="EMBL" id="JADBEB010000001">
    <property type="protein sequence ID" value="MBE1487263.1"/>
    <property type="molecule type" value="Genomic_DNA"/>
</dbReference>
<dbReference type="GO" id="GO:0003677">
    <property type="term" value="F:DNA binding"/>
    <property type="evidence" value="ECO:0007669"/>
    <property type="project" value="UniProtKB-KW"/>
</dbReference>
<dbReference type="AlphaFoldDB" id="A0A927M324"/>
<keyword evidence="1" id="KW-0238">DNA-binding</keyword>
<reference evidence="1" key="1">
    <citation type="submission" date="2020-10" db="EMBL/GenBank/DDBJ databases">
        <title>Sequencing the genomes of 1000 actinobacteria strains.</title>
        <authorList>
            <person name="Klenk H.-P."/>
        </authorList>
    </citation>
    <scope>NUCLEOTIDE SEQUENCE</scope>
    <source>
        <strain evidence="1">DSM 46832</strain>
    </source>
</reference>
<dbReference type="Proteomes" id="UP000649753">
    <property type="component" value="Unassembled WGS sequence"/>
</dbReference>
<keyword evidence="2" id="KW-1185">Reference proteome</keyword>
<dbReference type="RefSeq" id="WP_192767139.1">
    <property type="nucleotide sequence ID" value="NZ_JADBEB010000001.1"/>
</dbReference>
<name>A0A927M324_9ACTN</name>
<evidence type="ECO:0000313" key="1">
    <source>
        <dbReference type="EMBL" id="MBE1487263.1"/>
    </source>
</evidence>
<protein>
    <submittedName>
        <fullName evidence="1">DNA-binding transcriptional regulator AlpA</fullName>
    </submittedName>
</protein>
<proteinExistence type="predicted"/>
<accession>A0A927M324</accession>
<evidence type="ECO:0000313" key="2">
    <source>
        <dbReference type="Proteomes" id="UP000649753"/>
    </source>
</evidence>